<accession>F8Q6T5</accession>
<dbReference type="InterPro" id="IPR013328">
    <property type="entry name" value="6PGD_dom2"/>
</dbReference>
<dbReference type="Pfam" id="PF03446">
    <property type="entry name" value="NAD_binding_2"/>
    <property type="match status" value="1"/>
</dbReference>
<dbReference type="InterPro" id="IPR006115">
    <property type="entry name" value="6PGDH_NADP-bd"/>
</dbReference>
<dbReference type="STRING" id="936435.F8Q6T5"/>
<name>F8Q6T5_SERL3</name>
<feature type="active site" evidence="2">
    <location>
        <position position="211"/>
    </location>
</feature>
<dbReference type="AlphaFoldDB" id="F8Q6T5"/>
<dbReference type="GO" id="GO:0050661">
    <property type="term" value="F:NADP binding"/>
    <property type="evidence" value="ECO:0007669"/>
    <property type="project" value="InterPro"/>
</dbReference>
<dbReference type="InterPro" id="IPR015815">
    <property type="entry name" value="HIBADH-related"/>
</dbReference>
<dbReference type="PANTHER" id="PTHR43580:SF8">
    <property type="entry name" value="6-PHOSPHOGLUCONATE DEHYDROGENASE NADP-BINDING DOMAIN-CONTAINING PROTEIN-RELATED"/>
    <property type="match status" value="1"/>
</dbReference>
<dbReference type="HOGENOM" id="CLU_035117_5_2_1"/>
<dbReference type="PIRSF" id="PIRSF000103">
    <property type="entry name" value="HIBADH"/>
    <property type="match status" value="1"/>
</dbReference>
<dbReference type="Gene3D" id="3.40.50.720">
    <property type="entry name" value="NAD(P)-binding Rossmann-like Domain"/>
    <property type="match status" value="1"/>
</dbReference>
<evidence type="ECO:0000256" key="1">
    <source>
        <dbReference type="ARBA" id="ARBA00023002"/>
    </source>
</evidence>
<feature type="domain" description="6-phosphogluconate dehydrogenase NADP-binding" evidence="3">
    <location>
        <begin position="29"/>
        <end position="189"/>
    </location>
</feature>
<evidence type="ECO:0000256" key="2">
    <source>
        <dbReference type="PIRSR" id="PIRSR000103-1"/>
    </source>
</evidence>
<keyword evidence="1" id="KW-0560">Oxidoreductase</keyword>
<dbReference type="eggNOG" id="KOG0409">
    <property type="taxonomic scope" value="Eukaryota"/>
</dbReference>
<keyword evidence="5" id="KW-1185">Reference proteome</keyword>
<dbReference type="InParanoid" id="F8Q6T5"/>
<evidence type="ECO:0000259" key="3">
    <source>
        <dbReference type="Pfam" id="PF03446"/>
    </source>
</evidence>
<dbReference type="Proteomes" id="UP000008063">
    <property type="component" value="Unassembled WGS sequence"/>
</dbReference>
<evidence type="ECO:0000313" key="5">
    <source>
        <dbReference type="Proteomes" id="UP000008063"/>
    </source>
</evidence>
<dbReference type="OMA" id="HAHLITC"/>
<dbReference type="InterPro" id="IPR051265">
    <property type="entry name" value="HIBADH-related_NP60_sf"/>
</dbReference>
<dbReference type="PANTHER" id="PTHR43580">
    <property type="entry name" value="OXIDOREDUCTASE GLYR1-RELATED"/>
    <property type="match status" value="1"/>
</dbReference>
<dbReference type="EMBL" id="GL945484">
    <property type="protein sequence ID" value="EGN96323.1"/>
    <property type="molecule type" value="Genomic_DNA"/>
</dbReference>
<organism evidence="5">
    <name type="scientific">Serpula lacrymans var. lacrymans (strain S7.3)</name>
    <name type="common">Dry rot fungus</name>
    <dbReference type="NCBI Taxonomy" id="936435"/>
    <lineage>
        <taxon>Eukaryota</taxon>
        <taxon>Fungi</taxon>
        <taxon>Dikarya</taxon>
        <taxon>Basidiomycota</taxon>
        <taxon>Agaricomycotina</taxon>
        <taxon>Agaricomycetes</taxon>
        <taxon>Agaricomycetidae</taxon>
        <taxon>Boletales</taxon>
        <taxon>Coniophorineae</taxon>
        <taxon>Serpulaceae</taxon>
        <taxon>Serpula</taxon>
    </lineage>
</organism>
<dbReference type="SUPFAM" id="SSF51735">
    <property type="entry name" value="NAD(P)-binding Rossmann-fold domains"/>
    <property type="match status" value="1"/>
</dbReference>
<protein>
    <recommendedName>
        <fullName evidence="3">6-phosphogluconate dehydrogenase NADP-binding domain-containing protein</fullName>
    </recommendedName>
</protein>
<proteinExistence type="predicted"/>
<reference evidence="5" key="1">
    <citation type="journal article" date="2011" name="Science">
        <title>The plant cell wall-decomposing machinery underlies the functional diversity of forest fungi.</title>
        <authorList>
            <person name="Eastwood D.C."/>
            <person name="Floudas D."/>
            <person name="Binder M."/>
            <person name="Majcherczyk A."/>
            <person name="Schneider P."/>
            <person name="Aerts A."/>
            <person name="Asiegbu F.O."/>
            <person name="Baker S.E."/>
            <person name="Barry K."/>
            <person name="Bendiksby M."/>
            <person name="Blumentritt M."/>
            <person name="Coutinho P.M."/>
            <person name="Cullen D."/>
            <person name="de Vries R.P."/>
            <person name="Gathman A."/>
            <person name="Goodell B."/>
            <person name="Henrissat B."/>
            <person name="Ihrmark K."/>
            <person name="Kauserud H."/>
            <person name="Kohler A."/>
            <person name="LaButti K."/>
            <person name="Lapidus A."/>
            <person name="Lavin J.L."/>
            <person name="Lee Y.-H."/>
            <person name="Lindquist E."/>
            <person name="Lilly W."/>
            <person name="Lucas S."/>
            <person name="Morin E."/>
            <person name="Murat C."/>
            <person name="Oguiza J.A."/>
            <person name="Park J."/>
            <person name="Pisabarro A.G."/>
            <person name="Riley R."/>
            <person name="Rosling A."/>
            <person name="Salamov A."/>
            <person name="Schmidt O."/>
            <person name="Schmutz J."/>
            <person name="Skrede I."/>
            <person name="Stenlid J."/>
            <person name="Wiebenga A."/>
            <person name="Xie X."/>
            <person name="Kuees U."/>
            <person name="Hibbett D.S."/>
            <person name="Hoffmeister D."/>
            <person name="Hoegberg N."/>
            <person name="Martin F."/>
            <person name="Grigoriev I.V."/>
            <person name="Watkinson S.C."/>
        </authorList>
    </citation>
    <scope>NUCLEOTIDE SEQUENCE [LARGE SCALE GENOMIC DNA]</scope>
    <source>
        <strain evidence="5">strain S7.3</strain>
    </source>
</reference>
<dbReference type="OrthoDB" id="435038at2759"/>
<dbReference type="GO" id="GO:0016491">
    <property type="term" value="F:oxidoreductase activity"/>
    <property type="evidence" value="ECO:0007669"/>
    <property type="project" value="UniProtKB-KW"/>
</dbReference>
<dbReference type="Gene3D" id="1.10.1040.10">
    <property type="entry name" value="N-(1-d-carboxylethyl)-l-norvaline Dehydrogenase, domain 2"/>
    <property type="match status" value="1"/>
</dbReference>
<gene>
    <name evidence="4" type="ORF">SERLA73DRAFT_59485</name>
</gene>
<evidence type="ECO:0000313" key="4">
    <source>
        <dbReference type="EMBL" id="EGN96323.1"/>
    </source>
</evidence>
<dbReference type="InterPro" id="IPR036291">
    <property type="entry name" value="NAD(P)-bd_dom_sf"/>
</dbReference>
<sequence>MPDNLLQTVMHSDAVPFSRPATPGIQSLQIGWYGLGAMGYFMARNLANSRKSQASSSPVIVYNRSSAKSEKLAKELGSAVKIAQSPAQLATECDVVFTNLASDGVVKAVYEDFAKALAQSPPTRAKIFVDTSTVYPTLSGEVDKLISSFPHCHFVTCPVFGPPPGADKATLVLAMSGDYRSKKEIAYLLVPAVGRKIMDLGGNIEKAPTLKLIGNSLILGANELLSETFTLGEKSGIGAQTVQNLVKGCYFCSFTGYSLWLIFSTV</sequence>